<dbReference type="PANTHER" id="PTHR42773">
    <property type="entry name" value="METALLO-BETA-LACTAMASE-RELATED"/>
    <property type="match status" value="1"/>
</dbReference>
<comment type="caution">
    <text evidence="2">The sequence shown here is derived from an EMBL/GenBank/DDBJ whole genome shotgun (WGS) entry which is preliminary data.</text>
</comment>
<evidence type="ECO:0000313" key="2">
    <source>
        <dbReference type="EMBL" id="GJF16360.1"/>
    </source>
</evidence>
<evidence type="ECO:0000259" key="1">
    <source>
        <dbReference type="Pfam" id="PF00753"/>
    </source>
</evidence>
<protein>
    <submittedName>
        <fullName evidence="2">MBL fold metallo-hydrolase</fullName>
    </submittedName>
</protein>
<evidence type="ECO:0000313" key="3">
    <source>
        <dbReference type="Proteomes" id="UP001060504"/>
    </source>
</evidence>
<dbReference type="Proteomes" id="UP001060504">
    <property type="component" value="Unassembled WGS sequence"/>
</dbReference>
<gene>
    <name evidence="2" type="ORF">NGTWS1702_21130</name>
</gene>
<dbReference type="Gene3D" id="3.60.15.10">
    <property type="entry name" value="Ribonuclease Z/Hydroxyacylglutathione hydrolase-like"/>
    <property type="match status" value="1"/>
</dbReference>
<proteinExistence type="predicted"/>
<reference evidence="2 3" key="1">
    <citation type="submission" date="2021-08" db="EMBL/GenBank/DDBJ databases">
        <title>Draft genome sequence of Mycolicibacterium sp. NGTWS1702 strain.</title>
        <authorList>
            <person name="Matsumoto M."/>
            <person name="Tang B.C.C."/>
            <person name="Machida Y."/>
            <person name="Matoyama H."/>
            <person name="Kishihara T."/>
            <person name="Sato S."/>
            <person name="Kondo I."/>
            <person name="Sano M."/>
            <person name="Kato G."/>
        </authorList>
    </citation>
    <scope>NUCLEOTIDE SEQUENCE [LARGE SCALE GENOMIC DNA]</scope>
    <source>
        <strain evidence="2 3">NGTWSNA01</strain>
    </source>
</reference>
<keyword evidence="3" id="KW-1185">Reference proteome</keyword>
<dbReference type="InterPro" id="IPR001279">
    <property type="entry name" value="Metallo-B-lactamas"/>
</dbReference>
<dbReference type="InterPro" id="IPR036866">
    <property type="entry name" value="RibonucZ/Hydroxyglut_hydro"/>
</dbReference>
<feature type="domain" description="Metallo-beta-lactamase" evidence="1">
    <location>
        <begin position="94"/>
        <end position="177"/>
    </location>
</feature>
<sequence length="216" mass="23311">MRQVLKDLWETQTDSPFPGLTTHAYLWTEPNALFYSVATDAEFADLERLGGVADQYLSHRDEAGPMLKRIAQQWGSTLHAPAAEIGDIGKHAHVDVALGNRHIDDNNVDVIPTPGHSPGSTCYLVSGAEGSYLFTGDTLIRNGSGQWWAGYLEGISDAESLAASLERLAELSPDVVISSAFQGDSGVNRIESGRWRQHVTQALAGLPTRNASSPGR</sequence>
<dbReference type="EMBL" id="BPRH01002216">
    <property type="protein sequence ID" value="GJF16360.1"/>
    <property type="molecule type" value="Genomic_DNA"/>
</dbReference>
<dbReference type="Pfam" id="PF00753">
    <property type="entry name" value="Lactamase_B"/>
    <property type="match status" value="1"/>
</dbReference>
<dbReference type="PANTHER" id="PTHR42773:SF1">
    <property type="entry name" value="METALLO-BETA-LACTAMASE FAMILY PROTEIN"/>
    <property type="match status" value="1"/>
</dbReference>
<name>A0ABQ4VEA8_9MYCO</name>
<dbReference type="SUPFAM" id="SSF56281">
    <property type="entry name" value="Metallo-hydrolase/oxidoreductase"/>
    <property type="match status" value="1"/>
</dbReference>
<accession>A0ABQ4VEA8</accession>
<organism evidence="2 3">
    <name type="scientific">Mycolicibacterium cyprinidarum</name>
    <dbReference type="NCBI Taxonomy" id="2860311"/>
    <lineage>
        <taxon>Bacteria</taxon>
        <taxon>Bacillati</taxon>
        <taxon>Actinomycetota</taxon>
        <taxon>Actinomycetes</taxon>
        <taxon>Mycobacteriales</taxon>
        <taxon>Mycobacteriaceae</taxon>
        <taxon>Mycolicibacterium</taxon>
    </lineage>
</organism>